<dbReference type="Proteomes" id="UP000699462">
    <property type="component" value="Unassembled WGS sequence"/>
</dbReference>
<protein>
    <recommendedName>
        <fullName evidence="4">Raptor N-terminal CASPase-like domain-containing protein</fullName>
    </recommendedName>
</protein>
<dbReference type="AlphaFoldDB" id="A0A8T0DFN4"/>
<dbReference type="PRINTS" id="PR01547">
    <property type="entry name" value="YEAST176DUF"/>
</dbReference>
<sequence>MLSTRGLSRSESSSQQIDGDDWDEQSILSTRVAFNASHLCEEIEGATLHEEKHHKEKTKTGAGALVVCLNIDIDPPDVHKIPPYSRVEAWFDPTDANSLRALETIGKNLQAQYDRWQPRARFKQCLDPTLDDVKNLCLNLRRNLKSDRILFHYNGHGVPRPTENGEIWVFNTKFTKYIPLSLYDLQRWLGAPSVYVIDCQNAGRVIRMYEKFCQRRMAEAAVAAQRQHHDVSSDSRGLPNGVGEAVAGAPNENRKVGGVPPSAAGTTQPDLSTPHGQVGDC</sequence>
<dbReference type="GO" id="GO:0071230">
    <property type="term" value="P:cellular response to amino acid stimulus"/>
    <property type="evidence" value="ECO:0007669"/>
    <property type="project" value="TreeGrafter"/>
</dbReference>
<dbReference type="GO" id="GO:0031929">
    <property type="term" value="P:TOR signaling"/>
    <property type="evidence" value="ECO:0007669"/>
    <property type="project" value="InterPro"/>
</dbReference>
<keyword evidence="1" id="KW-0853">WD repeat</keyword>
<comment type="caution">
    <text evidence="5">The sequence shown here is derived from an EMBL/GenBank/DDBJ whole genome shotgun (WGS) entry which is preliminary data.</text>
</comment>
<reference evidence="5 6" key="1">
    <citation type="submission" date="2019-07" db="EMBL/GenBank/DDBJ databases">
        <title>Annotation for the trematode Paragonimus westermani.</title>
        <authorList>
            <person name="Choi Y.-J."/>
        </authorList>
    </citation>
    <scope>NUCLEOTIDE SEQUENCE [LARGE SCALE GENOMIC DNA]</scope>
    <source>
        <strain evidence="5">180907_Pwestermani</strain>
    </source>
</reference>
<feature type="region of interest" description="Disordered" evidence="3">
    <location>
        <begin position="1"/>
        <end position="22"/>
    </location>
</feature>
<dbReference type="GO" id="GO:0005737">
    <property type="term" value="C:cytoplasm"/>
    <property type="evidence" value="ECO:0007669"/>
    <property type="project" value="TreeGrafter"/>
</dbReference>
<dbReference type="InterPro" id="IPR029347">
    <property type="entry name" value="Raptor_N"/>
</dbReference>
<evidence type="ECO:0000313" key="6">
    <source>
        <dbReference type="Proteomes" id="UP000699462"/>
    </source>
</evidence>
<keyword evidence="6" id="KW-1185">Reference proteome</keyword>
<organism evidence="5 6">
    <name type="scientific">Paragonimus westermani</name>
    <dbReference type="NCBI Taxonomy" id="34504"/>
    <lineage>
        <taxon>Eukaryota</taxon>
        <taxon>Metazoa</taxon>
        <taxon>Spiralia</taxon>
        <taxon>Lophotrochozoa</taxon>
        <taxon>Platyhelminthes</taxon>
        <taxon>Trematoda</taxon>
        <taxon>Digenea</taxon>
        <taxon>Plagiorchiida</taxon>
        <taxon>Troglotremata</taxon>
        <taxon>Troglotrematidae</taxon>
        <taxon>Paragonimus</taxon>
    </lineage>
</organism>
<dbReference type="SMART" id="SM01302">
    <property type="entry name" value="Raptor_N"/>
    <property type="match status" value="1"/>
</dbReference>
<dbReference type="Pfam" id="PF14538">
    <property type="entry name" value="Raptor_N"/>
    <property type="match status" value="1"/>
</dbReference>
<feature type="compositionally biased region" description="Polar residues" evidence="3">
    <location>
        <begin position="264"/>
        <end position="275"/>
    </location>
</feature>
<evidence type="ECO:0000313" key="5">
    <source>
        <dbReference type="EMBL" id="KAF8566635.1"/>
    </source>
</evidence>
<evidence type="ECO:0000256" key="2">
    <source>
        <dbReference type="ARBA" id="ARBA00022737"/>
    </source>
</evidence>
<evidence type="ECO:0000256" key="3">
    <source>
        <dbReference type="SAM" id="MobiDB-lite"/>
    </source>
</evidence>
<dbReference type="InterPro" id="IPR004083">
    <property type="entry name" value="Raptor"/>
</dbReference>
<proteinExistence type="predicted"/>
<name>A0A8T0DFN4_9TREM</name>
<evidence type="ECO:0000256" key="1">
    <source>
        <dbReference type="ARBA" id="ARBA00022574"/>
    </source>
</evidence>
<dbReference type="PANTHER" id="PTHR12848:SF16">
    <property type="entry name" value="REGULATORY-ASSOCIATED PROTEIN OF MTOR"/>
    <property type="match status" value="1"/>
</dbReference>
<feature type="compositionally biased region" description="Low complexity" evidence="3">
    <location>
        <begin position="1"/>
        <end position="14"/>
    </location>
</feature>
<dbReference type="GO" id="GO:0030307">
    <property type="term" value="P:positive regulation of cell growth"/>
    <property type="evidence" value="ECO:0007669"/>
    <property type="project" value="TreeGrafter"/>
</dbReference>
<feature type="region of interest" description="Disordered" evidence="3">
    <location>
        <begin position="225"/>
        <end position="281"/>
    </location>
</feature>
<dbReference type="GO" id="GO:0030674">
    <property type="term" value="F:protein-macromolecule adaptor activity"/>
    <property type="evidence" value="ECO:0007669"/>
    <property type="project" value="TreeGrafter"/>
</dbReference>
<gene>
    <name evidence="5" type="ORF">P879_09672</name>
</gene>
<dbReference type="GO" id="GO:0009267">
    <property type="term" value="P:cellular response to starvation"/>
    <property type="evidence" value="ECO:0007669"/>
    <property type="project" value="TreeGrafter"/>
</dbReference>
<evidence type="ECO:0000259" key="4">
    <source>
        <dbReference type="SMART" id="SM01302"/>
    </source>
</evidence>
<accession>A0A8T0DFN4</accession>
<keyword evidence="2" id="KW-0677">Repeat</keyword>
<dbReference type="GO" id="GO:0031931">
    <property type="term" value="C:TORC1 complex"/>
    <property type="evidence" value="ECO:0007669"/>
    <property type="project" value="InterPro"/>
</dbReference>
<dbReference type="OrthoDB" id="10262360at2759"/>
<dbReference type="EMBL" id="JTDF01004835">
    <property type="protein sequence ID" value="KAF8566635.1"/>
    <property type="molecule type" value="Genomic_DNA"/>
</dbReference>
<dbReference type="PANTHER" id="PTHR12848">
    <property type="entry name" value="REGULATORY-ASSOCIATED PROTEIN OF MTOR"/>
    <property type="match status" value="1"/>
</dbReference>
<feature type="domain" description="Raptor N-terminal CASPase-like" evidence="4">
    <location>
        <begin position="57"/>
        <end position="210"/>
    </location>
</feature>
<dbReference type="GO" id="GO:0010506">
    <property type="term" value="P:regulation of autophagy"/>
    <property type="evidence" value="ECO:0007669"/>
    <property type="project" value="TreeGrafter"/>
</dbReference>